<keyword evidence="1" id="KW-1185">Reference proteome</keyword>
<dbReference type="WBParaSite" id="PgR313_g001_t01">
    <property type="protein sequence ID" value="PgR313_g001_t01"/>
    <property type="gene ID" value="PgR313_g001"/>
</dbReference>
<name>A0A915CLC3_PARUN</name>
<dbReference type="AlphaFoldDB" id="A0A915CLC3"/>
<accession>A0A915CLC3</accession>
<protein>
    <submittedName>
        <fullName evidence="2">Uncharacterized protein</fullName>
    </submittedName>
</protein>
<reference evidence="2" key="1">
    <citation type="submission" date="2022-11" db="UniProtKB">
        <authorList>
            <consortium name="WormBaseParasite"/>
        </authorList>
    </citation>
    <scope>IDENTIFICATION</scope>
</reference>
<evidence type="ECO:0000313" key="1">
    <source>
        <dbReference type="Proteomes" id="UP000887569"/>
    </source>
</evidence>
<evidence type="ECO:0000313" key="2">
    <source>
        <dbReference type="WBParaSite" id="PgR313_g001_t01"/>
    </source>
</evidence>
<dbReference type="Proteomes" id="UP000887569">
    <property type="component" value="Unplaced"/>
</dbReference>
<organism evidence="1 2">
    <name type="scientific">Parascaris univalens</name>
    <name type="common">Nematode worm</name>
    <dbReference type="NCBI Taxonomy" id="6257"/>
    <lineage>
        <taxon>Eukaryota</taxon>
        <taxon>Metazoa</taxon>
        <taxon>Ecdysozoa</taxon>
        <taxon>Nematoda</taxon>
        <taxon>Chromadorea</taxon>
        <taxon>Rhabditida</taxon>
        <taxon>Spirurina</taxon>
        <taxon>Ascaridomorpha</taxon>
        <taxon>Ascaridoidea</taxon>
        <taxon>Ascarididae</taxon>
        <taxon>Parascaris</taxon>
    </lineage>
</organism>
<sequence>MRSDVGVYGLVRVMAGASRGEMCGPILACMGWFGRDGRVLRGVDGLGCSASCGQV</sequence>
<proteinExistence type="predicted"/>